<evidence type="ECO:0000256" key="13">
    <source>
        <dbReference type="PIRSR" id="PIRSR602081-2"/>
    </source>
</evidence>
<feature type="binding site" evidence="12">
    <location>
        <begin position="288"/>
        <end position="295"/>
    </location>
    <ligand>
        <name>FAD</name>
        <dbReference type="ChEBI" id="CHEBI:57692"/>
    </ligand>
</feature>
<feature type="site" description="Electron transfer via tryptophanyl radical" evidence="13">
    <location>
        <position position="373"/>
    </location>
</feature>
<evidence type="ECO:0000313" key="16">
    <source>
        <dbReference type="EMBL" id="GAD79702.1"/>
    </source>
</evidence>
<comment type="cofactor">
    <cofactor evidence="12">
        <name>FAD</name>
        <dbReference type="ChEBI" id="CHEBI:57692"/>
    </cofactor>
    <text evidence="12">Binds 1 FAD per subunit.</text>
</comment>
<dbReference type="InterPro" id="IPR036134">
    <property type="entry name" value="Crypto/Photolyase_FAD-like_sf"/>
</dbReference>
<keyword evidence="7 14" id="KW-0157">Chromophore</keyword>
<keyword evidence="16" id="KW-0456">Lyase</keyword>
<dbReference type="Pfam" id="PF03441">
    <property type="entry name" value="FAD_binding_7"/>
    <property type="match status" value="1"/>
</dbReference>
<feature type="site" description="Electron transfer via tryptophanyl radical" evidence="13">
    <location>
        <position position="396"/>
    </location>
</feature>
<dbReference type="eggNOG" id="COG0415">
    <property type="taxonomic scope" value="Bacteria"/>
</dbReference>
<evidence type="ECO:0000256" key="6">
    <source>
        <dbReference type="ARBA" id="ARBA00022827"/>
    </source>
</evidence>
<dbReference type="PRINTS" id="PR00147">
    <property type="entry name" value="DNAPHOTLYASE"/>
</dbReference>
<sequence>MRTLVWFRRDLRTIDNTALIRAMDKVASSEAPDKGLIALFTVTPKQWQEHGVSERRQQLVVRRLEALSTELAQLRIHLRIEVVDSYQECGALISELCTRFAIEQVFANADYEVNELRRDALVKCSLERSDIPFSLYSDKCVFAPGGILTKQGRHFKVFTPFKNSWLQRFDAARLVVRKPVALTLNALFYAEHTFELPREVKKFKAATNVNSDCWPVDTPALLGALRLFSLQKANFYHDNRDVPSVNGTSQLSPYLALGMLSVRQCIARLLNGRNPEQLNLGEQTWLAELIWREFYQHLIYFQPKLCKGANFLVWCDHIRWQGDIAHLIHWQQGTTGYPIVDAAMKQLNQTGWMHNRLRMIVASFLSKDLLLDWRYGERYFMNQLVDGDFAANNGGWQWSASTGCDAQPYFRVFNPVTQGQKCDPQGEFVRHWLPELSSVPDKYIHCPWLWDEFASLDYPFPIVDHKTQRVRALQMYKEAKNNEC</sequence>
<dbReference type="GO" id="GO:0009416">
    <property type="term" value="P:response to light stimulus"/>
    <property type="evidence" value="ECO:0007669"/>
    <property type="project" value="TreeGrafter"/>
</dbReference>
<dbReference type="STRING" id="1219080.VEZ01S_19_01170"/>
<dbReference type="AlphaFoldDB" id="U3B2M4"/>
<dbReference type="InterPro" id="IPR006050">
    <property type="entry name" value="DNA_photolyase_N"/>
</dbReference>
<evidence type="ECO:0000256" key="5">
    <source>
        <dbReference type="ARBA" id="ARBA00022630"/>
    </source>
</evidence>
<comment type="caution">
    <text evidence="16">The sequence shown here is derived from an EMBL/GenBank/DDBJ whole genome shotgun (WGS) entry which is preliminary data.</text>
</comment>
<evidence type="ECO:0000256" key="8">
    <source>
        <dbReference type="ARBA" id="ARBA00031671"/>
    </source>
</evidence>
<dbReference type="PROSITE" id="PS00691">
    <property type="entry name" value="DNA_PHOTOLYASES_1_2"/>
    <property type="match status" value="1"/>
</dbReference>
<evidence type="ECO:0000256" key="14">
    <source>
        <dbReference type="RuleBase" id="RU004182"/>
    </source>
</evidence>
<feature type="site" description="Electron transfer via tryptophanyl radical" evidence="13">
    <location>
        <position position="320"/>
    </location>
</feature>
<dbReference type="GO" id="GO:0003677">
    <property type="term" value="F:DNA binding"/>
    <property type="evidence" value="ECO:0007669"/>
    <property type="project" value="TreeGrafter"/>
</dbReference>
<dbReference type="EC" id="4.1.99.3" evidence="3"/>
<dbReference type="PANTHER" id="PTHR11455:SF9">
    <property type="entry name" value="CRYPTOCHROME CIRCADIAN CLOCK 5 ISOFORM X1"/>
    <property type="match status" value="1"/>
</dbReference>
<evidence type="ECO:0000256" key="2">
    <source>
        <dbReference type="ARBA" id="ARBA00005862"/>
    </source>
</evidence>
<comment type="function">
    <text evidence="10">Involved in repair of UV radiation-induced DNA damage. Catalyzes the light-dependent monomerization (300-600 nm) of cyclobutyl pyrimidine dimers (in cis-syn configuration), which are formed between adjacent bases on the same DNA strand upon exposure to ultraviolet radiation.</text>
</comment>
<dbReference type="FunFam" id="1.10.579.10:FF:000003">
    <property type="entry name" value="Deoxyribodipyrimidine photo-lyase"/>
    <property type="match status" value="1"/>
</dbReference>
<name>U3B2M4_9VIBR</name>
<evidence type="ECO:0000256" key="7">
    <source>
        <dbReference type="ARBA" id="ARBA00022991"/>
    </source>
</evidence>
<dbReference type="Gene3D" id="1.10.579.10">
    <property type="entry name" value="DNA Cyclobutane Dipyrimidine Photolyase, subunit A, domain 3"/>
    <property type="match status" value="1"/>
</dbReference>
<reference evidence="16 17" key="1">
    <citation type="submission" date="2013-09" db="EMBL/GenBank/DDBJ databases">
        <title>Whole genome shotgun sequence of Vibrio ezurae NBRC 102218.</title>
        <authorList>
            <person name="Yoshida I."/>
            <person name="Hosoyama A."/>
            <person name="Numata M."/>
            <person name="Hashimoto M."/>
            <person name="Hosoyama Y."/>
            <person name="Tsuchikane K."/>
            <person name="Noguchi M."/>
            <person name="Hirakata S."/>
            <person name="Ichikawa N."/>
            <person name="Ohji S."/>
            <person name="Yamazoe A."/>
            <person name="Fujita N."/>
        </authorList>
    </citation>
    <scope>NUCLEOTIDE SEQUENCE [LARGE SCALE GENOMIC DNA]</scope>
    <source>
        <strain evidence="16 17">NBRC 102218</strain>
    </source>
</reference>
<dbReference type="SUPFAM" id="SSF48173">
    <property type="entry name" value="Cryptochrome/photolyase FAD-binding domain"/>
    <property type="match status" value="1"/>
</dbReference>
<dbReference type="RefSeq" id="WP_021713411.1">
    <property type="nucleotide sequence ID" value="NZ_BATM01000019.1"/>
</dbReference>
<evidence type="ECO:0000256" key="4">
    <source>
        <dbReference type="ARBA" id="ARBA00014046"/>
    </source>
</evidence>
<comment type="similarity">
    <text evidence="2">Belongs to the DNA photolyase class-1 family.</text>
</comment>
<dbReference type="SUPFAM" id="SSF52425">
    <property type="entry name" value="Cryptochrome/photolyase, N-terminal domain"/>
    <property type="match status" value="1"/>
</dbReference>
<protein>
    <recommendedName>
        <fullName evidence="4">Deoxyribodipyrimidine photo-lyase</fullName>
        <ecNumber evidence="3">4.1.99.3</ecNumber>
    </recommendedName>
    <alternativeName>
        <fullName evidence="8">DNA photolyase</fullName>
    </alternativeName>
    <alternativeName>
        <fullName evidence="11">Photoreactivating enzyme</fullName>
    </alternativeName>
</protein>
<dbReference type="Gene3D" id="1.25.40.80">
    <property type="match status" value="1"/>
</dbReference>
<dbReference type="PROSITE" id="PS51645">
    <property type="entry name" value="PHR_CRY_ALPHA_BETA"/>
    <property type="match status" value="1"/>
</dbReference>
<accession>U3B2M4</accession>
<evidence type="ECO:0000313" key="17">
    <source>
        <dbReference type="Proteomes" id="UP000016562"/>
    </source>
</evidence>
<dbReference type="Gene3D" id="3.40.50.620">
    <property type="entry name" value="HUPs"/>
    <property type="match status" value="1"/>
</dbReference>
<dbReference type="InterPro" id="IPR018394">
    <property type="entry name" value="DNA_photolyase_1_CS_C"/>
</dbReference>
<dbReference type="EMBL" id="BATM01000019">
    <property type="protein sequence ID" value="GAD79702.1"/>
    <property type="molecule type" value="Genomic_DNA"/>
</dbReference>
<feature type="binding site" evidence="12">
    <location>
        <begin position="248"/>
        <end position="252"/>
    </location>
    <ligand>
        <name>FAD</name>
        <dbReference type="ChEBI" id="CHEBI:57692"/>
    </ligand>
</feature>
<comment type="catalytic activity">
    <reaction evidence="9">
        <text>cyclobutadipyrimidine (in DNA) = 2 pyrimidine residues (in DNA).</text>
        <dbReference type="EC" id="4.1.99.3"/>
    </reaction>
</comment>
<organism evidence="16 17">
    <name type="scientific">Vibrio ezurae NBRC 102218</name>
    <dbReference type="NCBI Taxonomy" id="1219080"/>
    <lineage>
        <taxon>Bacteria</taxon>
        <taxon>Pseudomonadati</taxon>
        <taxon>Pseudomonadota</taxon>
        <taxon>Gammaproteobacteria</taxon>
        <taxon>Vibrionales</taxon>
        <taxon>Vibrionaceae</taxon>
        <taxon>Vibrio</taxon>
    </lineage>
</organism>
<dbReference type="GO" id="GO:0071949">
    <property type="term" value="F:FAD binding"/>
    <property type="evidence" value="ECO:0007669"/>
    <property type="project" value="TreeGrafter"/>
</dbReference>
<dbReference type="OrthoDB" id="9772484at2"/>
<evidence type="ECO:0000259" key="15">
    <source>
        <dbReference type="PROSITE" id="PS51645"/>
    </source>
</evidence>
<dbReference type="NCBIfam" id="NF007955">
    <property type="entry name" value="PRK10674.1"/>
    <property type="match status" value="1"/>
</dbReference>
<dbReference type="Proteomes" id="UP000016562">
    <property type="component" value="Unassembled WGS sequence"/>
</dbReference>
<comment type="cofactor">
    <cofactor evidence="1">
        <name>(6R)-5,10-methylene-5,6,7,8-tetrahydrofolate</name>
        <dbReference type="ChEBI" id="CHEBI:15636"/>
    </cofactor>
</comment>
<proteinExistence type="inferred from homology"/>
<comment type="similarity">
    <text evidence="14">Belongs to the DNA photolyase family.</text>
</comment>
<evidence type="ECO:0000256" key="10">
    <source>
        <dbReference type="ARBA" id="ARBA00059220"/>
    </source>
</evidence>
<dbReference type="InterPro" id="IPR036155">
    <property type="entry name" value="Crypto/Photolyase_N_sf"/>
</dbReference>
<dbReference type="InterPro" id="IPR002081">
    <property type="entry name" value="Cryptochrome/DNA_photolyase_1"/>
</dbReference>
<dbReference type="InterPro" id="IPR005101">
    <property type="entry name" value="Cryptochr/Photolyase_FAD-bd"/>
</dbReference>
<feature type="binding site" evidence="12">
    <location>
        <position position="285"/>
    </location>
    <ligand>
        <name>FAD</name>
        <dbReference type="ChEBI" id="CHEBI:57692"/>
    </ligand>
</feature>
<evidence type="ECO:0000256" key="11">
    <source>
        <dbReference type="ARBA" id="ARBA00083107"/>
    </source>
</evidence>
<dbReference type="GO" id="GO:0000719">
    <property type="term" value="P:photoreactive repair"/>
    <property type="evidence" value="ECO:0007669"/>
    <property type="project" value="UniProtKB-ARBA"/>
</dbReference>
<evidence type="ECO:0000256" key="9">
    <source>
        <dbReference type="ARBA" id="ARBA00033999"/>
    </source>
</evidence>
<keyword evidence="6 12" id="KW-0274">FAD</keyword>
<evidence type="ECO:0000256" key="3">
    <source>
        <dbReference type="ARBA" id="ARBA00013149"/>
    </source>
</evidence>
<keyword evidence="5 12" id="KW-0285">Flavoprotein</keyword>
<feature type="binding site" evidence="12">
    <location>
        <begin position="386"/>
        <end position="388"/>
    </location>
    <ligand>
        <name>FAD</name>
        <dbReference type="ChEBI" id="CHEBI:57692"/>
    </ligand>
</feature>
<feature type="binding site" evidence="12">
    <location>
        <position position="236"/>
    </location>
    <ligand>
        <name>FAD</name>
        <dbReference type="ChEBI" id="CHEBI:57692"/>
    </ligand>
</feature>
<feature type="domain" description="Photolyase/cryptochrome alpha/beta" evidence="15">
    <location>
        <begin position="1"/>
        <end position="141"/>
    </location>
</feature>
<dbReference type="GO" id="GO:0003904">
    <property type="term" value="F:deoxyribodipyrimidine photo-lyase activity"/>
    <property type="evidence" value="ECO:0007669"/>
    <property type="project" value="UniProtKB-EC"/>
</dbReference>
<evidence type="ECO:0000256" key="1">
    <source>
        <dbReference type="ARBA" id="ARBA00001932"/>
    </source>
</evidence>
<evidence type="ECO:0000256" key="12">
    <source>
        <dbReference type="PIRSR" id="PIRSR602081-1"/>
    </source>
</evidence>
<gene>
    <name evidence="16" type="primary">phrB</name>
    <name evidence="16" type="ORF">VEZ01S_19_01170</name>
</gene>
<dbReference type="Pfam" id="PF00875">
    <property type="entry name" value="DNA_photolyase"/>
    <property type="match status" value="1"/>
</dbReference>
<dbReference type="PANTHER" id="PTHR11455">
    <property type="entry name" value="CRYPTOCHROME"/>
    <property type="match status" value="1"/>
</dbReference>
<keyword evidence="17" id="KW-1185">Reference proteome</keyword>
<dbReference type="InterPro" id="IPR014729">
    <property type="entry name" value="Rossmann-like_a/b/a_fold"/>
</dbReference>